<sequence length="74" mass="8421">MDKKYYDELPLQIEARAERYLELAHTLAEKKFSVPTVREIPLLSVQLAAAMMNLEAAEIMASEQERIAAKLEEA</sequence>
<evidence type="ECO:0000313" key="1">
    <source>
        <dbReference type="EMBL" id="CUH52852.1"/>
    </source>
</evidence>
<accession>A0A0N7LS77</accession>
<dbReference type="STRING" id="321267.SHM7688_02299"/>
<dbReference type="AlphaFoldDB" id="A0A0N7LS77"/>
<keyword evidence="2" id="KW-1185">Reference proteome</keyword>
<name>A0A0N7LS77_9RHOB</name>
<dbReference type="EMBL" id="CYPW01000024">
    <property type="protein sequence ID" value="CUH52852.1"/>
    <property type="molecule type" value="Genomic_DNA"/>
</dbReference>
<evidence type="ECO:0000313" key="2">
    <source>
        <dbReference type="Proteomes" id="UP000054823"/>
    </source>
</evidence>
<reference evidence="1 2" key="1">
    <citation type="submission" date="2015-09" db="EMBL/GenBank/DDBJ databases">
        <authorList>
            <consortium name="Swine Surveillance"/>
        </authorList>
    </citation>
    <scope>NUCLEOTIDE SEQUENCE [LARGE SCALE GENOMIC DNA]</scope>
    <source>
        <strain evidence="1 2">CECT 7688</strain>
    </source>
</reference>
<proteinExistence type="predicted"/>
<gene>
    <name evidence="1" type="ORF">SHM7688_02299</name>
</gene>
<protein>
    <submittedName>
        <fullName evidence="1">Uncharacterized protein</fullName>
    </submittedName>
</protein>
<dbReference type="RefSeq" id="WP_058240046.1">
    <property type="nucleotide sequence ID" value="NZ_CYPW01000024.1"/>
</dbReference>
<dbReference type="Proteomes" id="UP000054823">
    <property type="component" value="Unassembled WGS sequence"/>
</dbReference>
<organism evidence="1 2">
    <name type="scientific">Shimia marina</name>
    <dbReference type="NCBI Taxonomy" id="321267"/>
    <lineage>
        <taxon>Bacteria</taxon>
        <taxon>Pseudomonadati</taxon>
        <taxon>Pseudomonadota</taxon>
        <taxon>Alphaproteobacteria</taxon>
        <taxon>Rhodobacterales</taxon>
        <taxon>Roseobacteraceae</taxon>
    </lineage>
</organism>